<keyword evidence="1" id="KW-0732">Signal</keyword>
<organism evidence="2 3">
    <name type="scientific">Colletotrichum phormii</name>
    <dbReference type="NCBI Taxonomy" id="359342"/>
    <lineage>
        <taxon>Eukaryota</taxon>
        <taxon>Fungi</taxon>
        <taxon>Dikarya</taxon>
        <taxon>Ascomycota</taxon>
        <taxon>Pezizomycotina</taxon>
        <taxon>Sordariomycetes</taxon>
        <taxon>Hypocreomycetidae</taxon>
        <taxon>Glomerellales</taxon>
        <taxon>Glomerellaceae</taxon>
        <taxon>Colletotrichum</taxon>
        <taxon>Colletotrichum acutatum species complex</taxon>
    </lineage>
</organism>
<feature type="signal peptide" evidence="1">
    <location>
        <begin position="1"/>
        <end position="18"/>
    </location>
</feature>
<dbReference type="RefSeq" id="XP_060437596.1">
    <property type="nucleotide sequence ID" value="XM_060593129.1"/>
</dbReference>
<evidence type="ECO:0000313" key="2">
    <source>
        <dbReference type="EMBL" id="KAK1621601.1"/>
    </source>
</evidence>
<dbReference type="EMBL" id="JAHMHQ010000047">
    <property type="protein sequence ID" value="KAK1621601.1"/>
    <property type="molecule type" value="Genomic_DNA"/>
</dbReference>
<dbReference type="GeneID" id="85477991"/>
<dbReference type="AlphaFoldDB" id="A0AAJ0E7H5"/>
<evidence type="ECO:0000256" key="1">
    <source>
        <dbReference type="SAM" id="SignalP"/>
    </source>
</evidence>
<reference evidence="2" key="1">
    <citation type="submission" date="2021-06" db="EMBL/GenBank/DDBJ databases">
        <title>Comparative genomics, transcriptomics and evolutionary studies reveal genomic signatures of adaptation to plant cell wall in hemibiotrophic fungi.</title>
        <authorList>
            <consortium name="DOE Joint Genome Institute"/>
            <person name="Baroncelli R."/>
            <person name="Diaz J.F."/>
            <person name="Benocci T."/>
            <person name="Peng M."/>
            <person name="Battaglia E."/>
            <person name="Haridas S."/>
            <person name="Andreopoulos W."/>
            <person name="Labutti K."/>
            <person name="Pangilinan J."/>
            <person name="Floch G.L."/>
            <person name="Makela M.R."/>
            <person name="Henrissat B."/>
            <person name="Grigoriev I.V."/>
            <person name="Crouch J.A."/>
            <person name="De Vries R.P."/>
            <person name="Sukno S.A."/>
            <person name="Thon M.R."/>
        </authorList>
    </citation>
    <scope>NUCLEOTIDE SEQUENCE</scope>
    <source>
        <strain evidence="2">CBS 102054</strain>
    </source>
</reference>
<name>A0AAJ0E7H5_9PEZI</name>
<accession>A0AAJ0E7H5</accession>
<feature type="chain" id="PRO_5042546490" description="Secreted protein" evidence="1">
    <location>
        <begin position="19"/>
        <end position="180"/>
    </location>
</feature>
<proteinExistence type="predicted"/>
<dbReference type="Proteomes" id="UP001243989">
    <property type="component" value="Unassembled WGS sequence"/>
</dbReference>
<comment type="caution">
    <text evidence="2">The sequence shown here is derived from an EMBL/GenBank/DDBJ whole genome shotgun (WGS) entry which is preliminary data.</text>
</comment>
<keyword evidence="3" id="KW-1185">Reference proteome</keyword>
<gene>
    <name evidence="2" type="ORF">BDP81DRAFT_456117</name>
</gene>
<evidence type="ECO:0000313" key="3">
    <source>
        <dbReference type="Proteomes" id="UP001243989"/>
    </source>
</evidence>
<evidence type="ECO:0008006" key="4">
    <source>
        <dbReference type="Google" id="ProtNLM"/>
    </source>
</evidence>
<sequence>MNFLTGTFLLLVAHGVIANTCVQKGPPGLVLTDNGPTRLVNGMYVMDGFDITVTFAPASRDTSAGLLELANGGSTVRWVTIFAADNVRYSFQVDGATRCKTNVKMVKVQGAHFYKSMYMFNVTMPNYWETFLFSVSRWFNKFLNGINLDGIPDEGRRIIRSEEIVRRTHFRATVGKIGIQ</sequence>
<protein>
    <recommendedName>
        <fullName evidence="4">Secreted protein</fullName>
    </recommendedName>
</protein>